<evidence type="ECO:0000313" key="1">
    <source>
        <dbReference type="EMBL" id="NPT61901.1"/>
    </source>
</evidence>
<gene>
    <name evidence="1" type="ORF">GNZ13_47130</name>
</gene>
<comment type="caution">
    <text evidence="1">The sequence shown here is derived from an EMBL/GenBank/DDBJ whole genome shotgun (WGS) entry which is preliminary data.</text>
</comment>
<evidence type="ECO:0000313" key="2">
    <source>
        <dbReference type="Proteomes" id="UP000655523"/>
    </source>
</evidence>
<sequence length="130" mass="13809">MLKTVMETVCDHKIAALESMIVNHAGDAGLVAACRTRIAKERGGIAVRRDAACQRTARHHVEGVLEALGRTPDSAPAPYLAGCAFALGDVLWGVNLVRLAYLGLTSMWDDPLPPSRRIDAMASCVETAPG</sequence>
<dbReference type="RefSeq" id="WP_172177963.1">
    <property type="nucleotide sequence ID" value="NZ_WOEZ01000291.1"/>
</dbReference>
<keyword evidence="2" id="KW-1185">Reference proteome</keyword>
<reference evidence="1 2" key="1">
    <citation type="submission" date="2019-11" db="EMBL/GenBank/DDBJ databases">
        <title>Metabolism of dissolved organic matter in forest soils.</title>
        <authorList>
            <person name="Cyle K.T."/>
            <person name="Wilhelm R.C."/>
            <person name="Martinez C.E."/>
        </authorList>
    </citation>
    <scope>NUCLEOTIDE SEQUENCE [LARGE SCALE GENOMIC DNA]</scope>
    <source>
        <strain evidence="1 2">5N</strain>
    </source>
</reference>
<proteinExistence type="predicted"/>
<dbReference type="Proteomes" id="UP000655523">
    <property type="component" value="Unassembled WGS sequence"/>
</dbReference>
<accession>A0A972NXZ4</accession>
<protein>
    <submittedName>
        <fullName evidence="1">Uncharacterized protein</fullName>
    </submittedName>
</protein>
<dbReference type="AlphaFoldDB" id="A0A972NXZ4"/>
<name>A0A972NXZ4_9BURK</name>
<dbReference type="EMBL" id="WOEZ01000291">
    <property type="protein sequence ID" value="NPT61901.1"/>
    <property type="molecule type" value="Genomic_DNA"/>
</dbReference>
<organism evidence="1 2">
    <name type="scientific">Paraburkholderia elongata</name>
    <dbReference type="NCBI Taxonomy" id="2675747"/>
    <lineage>
        <taxon>Bacteria</taxon>
        <taxon>Pseudomonadati</taxon>
        <taxon>Pseudomonadota</taxon>
        <taxon>Betaproteobacteria</taxon>
        <taxon>Burkholderiales</taxon>
        <taxon>Burkholderiaceae</taxon>
        <taxon>Paraburkholderia</taxon>
    </lineage>
</organism>